<feature type="region of interest" description="Disordered" evidence="1">
    <location>
        <begin position="1"/>
        <end position="55"/>
    </location>
</feature>
<dbReference type="PANTHER" id="PTHR47331:SF5">
    <property type="entry name" value="RIBONUCLEASE H"/>
    <property type="match status" value="1"/>
</dbReference>
<dbReference type="AlphaFoldDB" id="A0AAD9PUY8"/>
<gene>
    <name evidence="2" type="ORF">P5673_029954</name>
</gene>
<sequence length="1012" mass="113022">MSHAQNSEQKTKLGALPDETSDTGFSETSETFAQSKDAIPPDQAEGSKIYEKSELSETCSRTMSEKGFEFRSAVKENSAKAANKSFHANVTAFHAYLARSTDRDQIDRKVKDLIALAEKTEFELNSWLDLVKNTPRAELITKLLSTVKDSIQGVQSAALNKVLTLDKDETLSVGSKSSRKSRHSIKSSTSGSSHSSKETLINVKAKRAALEQKLKFSDKIEEQQKILNKLRLQQQLSETLAEEAVYEEAFKAQNPFDFDDIDQLPKETEKIIDRFVNQAEFLPTPPTSTGSLLSPLNENKELSVKSYTPTAHPPHIGPSANIVPTDIEKQAASFPDTGYATTSQLPTFSANTGGLITSQPFVLSTTNSLAAPKIGVGASTPFMSLPQVPLTPHPRDAPAVTTSLRPVHPSAFDLRPCADPFTPECSPATLYREIKPTPYVQGQNRTPPNSDSVSQIAEALAKHLDGKAKKVVEQLQYMVSASPEIAYSEARKKLKSRFGRPTIIATDFENKLVNWPKIGSNDARGLREFSDFLQQVEIAKNHLDSLKIFEYPSKLQTLVEKLPNFPPRNQRPKSTCPLPRKKLPGSINLAWKTSGECEVPSPEPKKAKSEGNSTSKFCLFHKTKSHTLNECKKFRELTWEEKRDFFKKNKLCFKCMAPSKHNAENCDQKPPVCDICHKRHLTALHMETTPDHKEKPNAPEAKNTSTACTQVCGEEETSRSCARIVLVQASHQSNPARKLTTYAVLDDQSTDVFNSDSLLEQLEVDAPEVDLQVSTIVGSNSIRTKKVTGLSFQDTENGYAPIKVPFAYSREFIPASHKDIATPQVAKQWKHLSHITDRIQHRPDVDIGLLIGRNVPAAFQPIKVIFGHNEEPWAIIGRVCKDKHSRTNAASVNRVTVEREMLLDSCEEVPITPPFKNLMSSKDLTSPKQVREMMELDYSEIHHTRKMRGTEQSESIEDKRFREILTKGLHKNVNRNWEAPLPFKSDDLSLPDNKGYCLRRLLNDSNLKEDYA</sequence>
<protein>
    <submittedName>
        <fullName evidence="2">Uncharacterized protein</fullName>
    </submittedName>
</protein>
<keyword evidence="3" id="KW-1185">Reference proteome</keyword>
<feature type="non-terminal residue" evidence="2">
    <location>
        <position position="1012"/>
    </location>
</feature>
<evidence type="ECO:0000256" key="1">
    <source>
        <dbReference type="SAM" id="MobiDB-lite"/>
    </source>
</evidence>
<feature type="compositionally biased region" description="Polar residues" evidence="1">
    <location>
        <begin position="22"/>
        <end position="34"/>
    </location>
</feature>
<reference evidence="2" key="2">
    <citation type="journal article" date="2023" name="Science">
        <title>Genomic signatures of disease resistance in endangered staghorn corals.</title>
        <authorList>
            <person name="Vollmer S.V."/>
            <person name="Selwyn J.D."/>
            <person name="Despard B.A."/>
            <person name="Roesel C.L."/>
        </authorList>
    </citation>
    <scope>NUCLEOTIDE SEQUENCE</scope>
    <source>
        <strain evidence="2">K2</strain>
    </source>
</reference>
<reference evidence="2" key="1">
    <citation type="journal article" date="2023" name="G3 (Bethesda)">
        <title>Whole genome assembly and annotation of the endangered Caribbean coral Acropora cervicornis.</title>
        <authorList>
            <person name="Selwyn J.D."/>
            <person name="Vollmer S.V."/>
        </authorList>
    </citation>
    <scope>NUCLEOTIDE SEQUENCE</scope>
    <source>
        <strain evidence="2">K2</strain>
    </source>
</reference>
<evidence type="ECO:0000313" key="3">
    <source>
        <dbReference type="Proteomes" id="UP001249851"/>
    </source>
</evidence>
<organism evidence="2 3">
    <name type="scientific">Acropora cervicornis</name>
    <name type="common">Staghorn coral</name>
    <dbReference type="NCBI Taxonomy" id="6130"/>
    <lineage>
        <taxon>Eukaryota</taxon>
        <taxon>Metazoa</taxon>
        <taxon>Cnidaria</taxon>
        <taxon>Anthozoa</taxon>
        <taxon>Hexacorallia</taxon>
        <taxon>Scleractinia</taxon>
        <taxon>Astrocoeniina</taxon>
        <taxon>Acroporidae</taxon>
        <taxon>Acropora</taxon>
    </lineage>
</organism>
<dbReference type="EMBL" id="JARQWQ010000124">
    <property type="protein sequence ID" value="KAK2549567.1"/>
    <property type="molecule type" value="Genomic_DNA"/>
</dbReference>
<proteinExistence type="predicted"/>
<comment type="caution">
    <text evidence="2">The sequence shown here is derived from an EMBL/GenBank/DDBJ whole genome shotgun (WGS) entry which is preliminary data.</text>
</comment>
<feature type="region of interest" description="Disordered" evidence="1">
    <location>
        <begin position="173"/>
        <end position="199"/>
    </location>
</feature>
<evidence type="ECO:0000313" key="2">
    <source>
        <dbReference type="EMBL" id="KAK2549567.1"/>
    </source>
</evidence>
<dbReference type="PANTHER" id="PTHR47331">
    <property type="entry name" value="PHD-TYPE DOMAIN-CONTAINING PROTEIN"/>
    <property type="match status" value="1"/>
</dbReference>
<accession>A0AAD9PUY8</accession>
<dbReference type="Proteomes" id="UP001249851">
    <property type="component" value="Unassembled WGS sequence"/>
</dbReference>
<name>A0AAD9PUY8_ACRCE</name>